<evidence type="ECO:0000256" key="2">
    <source>
        <dbReference type="ARBA" id="ARBA00022490"/>
    </source>
</evidence>
<keyword evidence="5" id="KW-0677">Repeat</keyword>
<dbReference type="PANTHER" id="PTHR13182:SF8">
    <property type="entry name" value="CYTOPLASMIC 60S SUBUNIT BIOGENESIS FACTOR ZNF622"/>
    <property type="match status" value="1"/>
</dbReference>
<dbReference type="GO" id="GO:0003676">
    <property type="term" value="F:nucleic acid binding"/>
    <property type="evidence" value="ECO:0007669"/>
    <property type="project" value="InterPro"/>
</dbReference>
<keyword evidence="2" id="KW-0963">Cytoplasm</keyword>
<dbReference type="PANTHER" id="PTHR13182">
    <property type="entry name" value="ZINC FINGER PROTEIN 622"/>
    <property type="match status" value="1"/>
</dbReference>
<evidence type="ECO:0000313" key="11">
    <source>
        <dbReference type="EMBL" id="KAK2185871.1"/>
    </source>
</evidence>
<reference evidence="11" key="1">
    <citation type="journal article" date="2023" name="Mol. Biol. Evol.">
        <title>Third-Generation Sequencing Reveals the Adaptive Role of the Epigenome in Three Deep-Sea Polychaetes.</title>
        <authorList>
            <person name="Perez M."/>
            <person name="Aroh O."/>
            <person name="Sun Y."/>
            <person name="Lan Y."/>
            <person name="Juniper S.K."/>
            <person name="Young C.R."/>
            <person name="Angers B."/>
            <person name="Qian P.Y."/>
        </authorList>
    </citation>
    <scope>NUCLEOTIDE SEQUENCE</scope>
    <source>
        <strain evidence="11">R07B-5</strain>
    </source>
</reference>
<feature type="compositionally biased region" description="Basic and acidic residues" evidence="9">
    <location>
        <begin position="108"/>
        <end position="123"/>
    </location>
</feature>
<feature type="compositionally biased region" description="Basic residues" evidence="9">
    <location>
        <begin position="97"/>
        <end position="107"/>
    </location>
</feature>
<dbReference type="Pfam" id="PF12756">
    <property type="entry name" value="zf-C2H2_2"/>
    <property type="match status" value="1"/>
</dbReference>
<evidence type="ECO:0000256" key="3">
    <source>
        <dbReference type="ARBA" id="ARBA00022517"/>
    </source>
</evidence>
<gene>
    <name evidence="11" type="ORF">NP493_220g01020</name>
</gene>
<dbReference type="InterPro" id="IPR013087">
    <property type="entry name" value="Znf_C2H2_type"/>
</dbReference>
<evidence type="ECO:0000256" key="1">
    <source>
        <dbReference type="ARBA" id="ARBA00004496"/>
    </source>
</evidence>
<dbReference type="EMBL" id="JAODUO010000220">
    <property type="protein sequence ID" value="KAK2185871.1"/>
    <property type="molecule type" value="Genomic_DNA"/>
</dbReference>
<dbReference type="GO" id="GO:0005737">
    <property type="term" value="C:cytoplasm"/>
    <property type="evidence" value="ECO:0007669"/>
    <property type="project" value="UniProtKB-SubCell"/>
</dbReference>
<comment type="caution">
    <text evidence="11">The sequence shown here is derived from an EMBL/GenBank/DDBJ whole genome shotgun (WGS) entry which is preliminary data.</text>
</comment>
<name>A0AAD9UE15_RIDPI</name>
<dbReference type="GO" id="GO:0042273">
    <property type="term" value="P:ribosomal large subunit biogenesis"/>
    <property type="evidence" value="ECO:0007669"/>
    <property type="project" value="UniProtKB-ARBA"/>
</dbReference>
<evidence type="ECO:0000256" key="5">
    <source>
        <dbReference type="ARBA" id="ARBA00022737"/>
    </source>
</evidence>
<dbReference type="Proteomes" id="UP001209878">
    <property type="component" value="Unassembled WGS sequence"/>
</dbReference>
<dbReference type="InterPro" id="IPR036236">
    <property type="entry name" value="Znf_C2H2_sf"/>
</dbReference>
<organism evidence="11 12">
    <name type="scientific">Ridgeia piscesae</name>
    <name type="common">Tubeworm</name>
    <dbReference type="NCBI Taxonomy" id="27915"/>
    <lineage>
        <taxon>Eukaryota</taxon>
        <taxon>Metazoa</taxon>
        <taxon>Spiralia</taxon>
        <taxon>Lophotrochozoa</taxon>
        <taxon>Annelida</taxon>
        <taxon>Polychaeta</taxon>
        <taxon>Sedentaria</taxon>
        <taxon>Canalipalpata</taxon>
        <taxon>Sabellida</taxon>
        <taxon>Siboglinidae</taxon>
        <taxon>Ridgeia</taxon>
    </lineage>
</organism>
<feature type="domain" description="C2H2-type" evidence="10">
    <location>
        <begin position="68"/>
        <end position="90"/>
    </location>
</feature>
<keyword evidence="12" id="KW-1185">Reference proteome</keyword>
<dbReference type="AlphaFoldDB" id="A0AAD9UE15"/>
<comment type="similarity">
    <text evidence="8">Belongs to the REI1 family.</text>
</comment>
<evidence type="ECO:0000256" key="9">
    <source>
        <dbReference type="SAM" id="MobiDB-lite"/>
    </source>
</evidence>
<keyword evidence="6" id="KW-0863">Zinc-finger</keyword>
<dbReference type="InterPro" id="IPR022755">
    <property type="entry name" value="Znf_C2H2_jaz"/>
</dbReference>
<feature type="domain" description="C2H2-type" evidence="10">
    <location>
        <begin position="7"/>
        <end position="29"/>
    </location>
</feature>
<dbReference type="GO" id="GO:0008270">
    <property type="term" value="F:zinc ion binding"/>
    <property type="evidence" value="ECO:0007669"/>
    <property type="project" value="UniProtKB-KW"/>
</dbReference>
<dbReference type="PROSITE" id="PS00028">
    <property type="entry name" value="ZINC_FINGER_C2H2_1"/>
    <property type="match status" value="2"/>
</dbReference>
<dbReference type="GO" id="GO:0030687">
    <property type="term" value="C:preribosome, large subunit precursor"/>
    <property type="evidence" value="ECO:0007669"/>
    <property type="project" value="TreeGrafter"/>
</dbReference>
<dbReference type="SMART" id="SM00451">
    <property type="entry name" value="ZnF_U1"/>
    <property type="match status" value="2"/>
</dbReference>
<evidence type="ECO:0000256" key="6">
    <source>
        <dbReference type="ARBA" id="ARBA00022771"/>
    </source>
</evidence>
<dbReference type="SMART" id="SM00355">
    <property type="entry name" value="ZnF_C2H2"/>
    <property type="match status" value="4"/>
</dbReference>
<evidence type="ECO:0000256" key="7">
    <source>
        <dbReference type="ARBA" id="ARBA00022833"/>
    </source>
</evidence>
<evidence type="ECO:0000256" key="4">
    <source>
        <dbReference type="ARBA" id="ARBA00022723"/>
    </source>
</evidence>
<dbReference type="Pfam" id="PF12171">
    <property type="entry name" value="zf-C2H2_jaz"/>
    <property type="match status" value="1"/>
</dbReference>
<dbReference type="Gene3D" id="3.30.160.60">
    <property type="entry name" value="Classic Zinc Finger"/>
    <property type="match status" value="1"/>
</dbReference>
<dbReference type="InterPro" id="IPR003604">
    <property type="entry name" value="Matrin/U1-like-C_Znf_C2H2"/>
</dbReference>
<protein>
    <recommendedName>
        <fullName evidence="10">C2H2-type domain-containing protein</fullName>
    </recommendedName>
</protein>
<feature type="compositionally biased region" description="Acidic residues" evidence="9">
    <location>
        <begin position="137"/>
        <end position="146"/>
    </location>
</feature>
<evidence type="ECO:0000256" key="8">
    <source>
        <dbReference type="ARBA" id="ARBA00034126"/>
    </source>
</evidence>
<dbReference type="InterPro" id="IPR041661">
    <property type="entry name" value="ZN622/Rei1/Reh1_Znf-C2H2"/>
</dbReference>
<evidence type="ECO:0000313" key="12">
    <source>
        <dbReference type="Proteomes" id="UP001209878"/>
    </source>
</evidence>
<comment type="subcellular location">
    <subcellularLocation>
        <location evidence="1">Cytoplasm</location>
    </subcellularLocation>
</comment>
<keyword evidence="4" id="KW-0479">Metal-binding</keyword>
<keyword evidence="3" id="KW-0690">Ribosome biogenesis</keyword>
<proteinExistence type="inferred from homology"/>
<sequence>MTFRFTCISCRVTFADADLQRGHYKTDWHRYNLKRKVAELPPVTAENFRQRVLTLKDEEVEKDVSNYCQICTKHFSTDNAYESHMRSKRHRDTVLKQAKKNNKKNQWTRKEEDKVAAVKDRGGGDGQMEAAGGKDEKEEEMEEDSDAESCESWEGEALGMEECLFCSHISDSLEKNVEHMTLKHSFFIPDAEYLSDLEGLVIYLGQKVGEGQVCLWCNEKGRSFKTVQAVQRHMIDKGHCKMLHEGDAFLEYSDFYDYRSSYPDYHTGGDGATAVGVEAMEEGDAEVDLSLLDDDGYQLVLPSGATIGHRSLLRYYRQNLKSDSRKLVNTSSVSRVLAQYKALGWTGTSGNAAQKRAKDISFVQRLRAKHYTKMGVKGNILPGHFRSQIFNYF</sequence>
<dbReference type="InterPro" id="IPR040025">
    <property type="entry name" value="Znf622/Rei1/Reh1"/>
</dbReference>
<dbReference type="SUPFAM" id="SSF57667">
    <property type="entry name" value="beta-beta-alpha zinc fingers"/>
    <property type="match status" value="2"/>
</dbReference>
<evidence type="ECO:0000259" key="10">
    <source>
        <dbReference type="PROSITE" id="PS00028"/>
    </source>
</evidence>
<accession>A0AAD9UE15</accession>
<keyword evidence="7" id="KW-0862">Zinc</keyword>
<feature type="region of interest" description="Disordered" evidence="9">
    <location>
        <begin position="97"/>
        <end position="146"/>
    </location>
</feature>